<dbReference type="Proteomes" id="UP000026915">
    <property type="component" value="Chromosome 3"/>
</dbReference>
<name>A0A061GC28_THECC</name>
<protein>
    <submittedName>
        <fullName evidence="1">Uncharacterized protein</fullName>
    </submittedName>
</protein>
<reference evidence="1 2" key="1">
    <citation type="journal article" date="2013" name="Genome Biol.">
        <title>The genome sequence of the most widely cultivated cacao type and its use to identify candidate genes regulating pod color.</title>
        <authorList>
            <person name="Motamayor J.C."/>
            <person name="Mockaitis K."/>
            <person name="Schmutz J."/>
            <person name="Haiminen N."/>
            <person name="Iii D.L."/>
            <person name="Cornejo O."/>
            <person name="Findley S.D."/>
            <person name="Zheng P."/>
            <person name="Utro F."/>
            <person name="Royaert S."/>
            <person name="Saski C."/>
            <person name="Jenkins J."/>
            <person name="Podicheti R."/>
            <person name="Zhao M."/>
            <person name="Scheffler B.E."/>
            <person name="Stack J.C."/>
            <person name="Feltus F.A."/>
            <person name="Mustiga G.M."/>
            <person name="Amores F."/>
            <person name="Phillips W."/>
            <person name="Marelli J.P."/>
            <person name="May G.D."/>
            <person name="Shapiro H."/>
            <person name="Ma J."/>
            <person name="Bustamante C.D."/>
            <person name="Schnell R.J."/>
            <person name="Main D."/>
            <person name="Gilbert D."/>
            <person name="Parida L."/>
            <person name="Kuhn D.N."/>
        </authorList>
    </citation>
    <scope>NUCLEOTIDE SEQUENCE [LARGE SCALE GENOMIC DNA]</scope>
    <source>
        <strain evidence="2">cv. Matina 1-6</strain>
    </source>
</reference>
<gene>
    <name evidence="1" type="ORF">TCM_016165</name>
</gene>
<evidence type="ECO:0000313" key="2">
    <source>
        <dbReference type="Proteomes" id="UP000026915"/>
    </source>
</evidence>
<keyword evidence="2" id="KW-1185">Reference proteome</keyword>
<sequence>MIDKSSSTAEVWPQHVRDHRQFSIFEPKKDSSPKPRYNKCEAVPKSLLTRSSPCPQGHVLAPMQLQIALSGDGLSQVLPYQNQG</sequence>
<dbReference type="Gramene" id="EOY24604">
    <property type="protein sequence ID" value="EOY24604"/>
    <property type="gene ID" value="TCM_016165"/>
</dbReference>
<proteinExistence type="predicted"/>
<dbReference type="EMBL" id="CM001881">
    <property type="protein sequence ID" value="EOY24604.1"/>
    <property type="molecule type" value="Genomic_DNA"/>
</dbReference>
<dbReference type="InParanoid" id="A0A061GC28"/>
<organism evidence="1 2">
    <name type="scientific">Theobroma cacao</name>
    <name type="common">Cacao</name>
    <name type="synonym">Cocoa</name>
    <dbReference type="NCBI Taxonomy" id="3641"/>
    <lineage>
        <taxon>Eukaryota</taxon>
        <taxon>Viridiplantae</taxon>
        <taxon>Streptophyta</taxon>
        <taxon>Embryophyta</taxon>
        <taxon>Tracheophyta</taxon>
        <taxon>Spermatophyta</taxon>
        <taxon>Magnoliopsida</taxon>
        <taxon>eudicotyledons</taxon>
        <taxon>Gunneridae</taxon>
        <taxon>Pentapetalae</taxon>
        <taxon>rosids</taxon>
        <taxon>malvids</taxon>
        <taxon>Malvales</taxon>
        <taxon>Malvaceae</taxon>
        <taxon>Byttnerioideae</taxon>
        <taxon>Theobroma</taxon>
    </lineage>
</organism>
<accession>A0A061GC28</accession>
<dbReference type="AlphaFoldDB" id="A0A061GC28"/>
<evidence type="ECO:0000313" key="1">
    <source>
        <dbReference type="EMBL" id="EOY24604.1"/>
    </source>
</evidence>
<dbReference type="HOGENOM" id="CLU_2532004_0_0_1"/>